<keyword evidence="4" id="KW-0378">Hydrolase</keyword>
<dbReference type="Pfam" id="PF02838">
    <property type="entry name" value="Glyco_hydro_20b"/>
    <property type="match status" value="1"/>
</dbReference>
<evidence type="ECO:0000313" key="11">
    <source>
        <dbReference type="Proteomes" id="UP001229355"/>
    </source>
</evidence>
<keyword evidence="11" id="KW-1185">Reference proteome</keyword>
<dbReference type="EMBL" id="CP120374">
    <property type="protein sequence ID" value="WEX90451.1"/>
    <property type="molecule type" value="Genomic_DNA"/>
</dbReference>
<keyword evidence="5" id="KW-0326">Glycosidase</keyword>
<organism evidence="10 11">
    <name type="scientific">Sinorhizobium garamanticum</name>
    <dbReference type="NCBI Taxonomy" id="680247"/>
    <lineage>
        <taxon>Bacteria</taxon>
        <taxon>Pseudomonadati</taxon>
        <taxon>Pseudomonadota</taxon>
        <taxon>Alphaproteobacteria</taxon>
        <taxon>Hyphomicrobiales</taxon>
        <taxon>Rhizobiaceae</taxon>
        <taxon>Sinorhizobium/Ensifer group</taxon>
        <taxon>Sinorhizobium</taxon>
    </lineage>
</organism>
<dbReference type="Gene3D" id="3.30.379.10">
    <property type="entry name" value="Chitobiase/beta-hexosaminidase domain 2-like"/>
    <property type="match status" value="1"/>
</dbReference>
<feature type="domain" description="Beta-hexosaminidase bacterial type N-terminal" evidence="9">
    <location>
        <begin position="200"/>
        <end position="270"/>
    </location>
</feature>
<evidence type="ECO:0000256" key="4">
    <source>
        <dbReference type="ARBA" id="ARBA00022801"/>
    </source>
</evidence>
<feature type="domain" description="Glycoside hydrolase family 20 catalytic" evidence="8">
    <location>
        <begin position="274"/>
        <end position="620"/>
    </location>
</feature>
<dbReference type="SUPFAM" id="SSF55545">
    <property type="entry name" value="beta-N-acetylhexosaminidase-like domain"/>
    <property type="match status" value="1"/>
</dbReference>
<dbReference type="Pfam" id="PF00728">
    <property type="entry name" value="Glyco_hydro_20"/>
    <property type="match status" value="1"/>
</dbReference>
<dbReference type="InterPro" id="IPR017853">
    <property type="entry name" value="GH"/>
</dbReference>
<evidence type="ECO:0000256" key="6">
    <source>
        <dbReference type="ARBA" id="ARBA00030512"/>
    </source>
</evidence>
<evidence type="ECO:0000256" key="2">
    <source>
        <dbReference type="ARBA" id="ARBA00006285"/>
    </source>
</evidence>
<dbReference type="Gene3D" id="3.20.20.80">
    <property type="entry name" value="Glycosidases"/>
    <property type="match status" value="1"/>
</dbReference>
<dbReference type="RefSeq" id="WP_280662416.1">
    <property type="nucleotide sequence ID" value="NZ_CP120374.1"/>
</dbReference>
<dbReference type="PRINTS" id="PR00738">
    <property type="entry name" value="GLHYDRLASE20"/>
</dbReference>
<sequence>MQPVSYRLESAWQPDGGPFGRFTFTLVNLSDDALSDFRLVYTSLTRVIDSAACENAVFLRRNANFHEFAPPMGFVLGAGESWIFTVSGLHRQAKHCTDGAKSAYLTLSDGRHVPVAVSDLLLEGATSEPPPQRLPEGRLDLPFALQPWPAAIDAVPGDGFPVVLYPAPGSSKAEIRAVDAALALFHRLFPGGHAPFTLASSPQGRPIVFAAKPDLGPEAYALTFSEREIRLEYGAAAGRQYGLTTLAQLLDGARREGDKFRFPVSGTISDRPRYGWRGCHLDVSRQFYPTADVMRLIDILAWFKLNIFHWHLTDDEAWRLEIKAYPTLTTLGVLRGPDEPMLPQLGNGAEPVGGFYSQDEVRAIVAHAGALNIEVVPEIDIPGHSTAALVALPELADGQEAPESYHSVQGYPNNALNPAIPLTYEFLEKVFDEMVELFPSQYIHVGGDEVANGSWLASPLARKLMEEEGISGTFALQSYFLKKVKQMLTARGRKLVGWNEVAHGGGVGTEGTLLMAWENPKVGIELAREGYDVVMTPGQAYYLDMAQAEAFQEPGASWAGTATPAHTYAYEAEGEFPEELKHRMKGVQACIWSEHFLSRGYFNRLVFPRLSAIAEAAWTPKAQKDWLRFAAIAPLSPIL</sequence>
<evidence type="ECO:0000256" key="3">
    <source>
        <dbReference type="ARBA" id="ARBA00012663"/>
    </source>
</evidence>
<protein>
    <recommendedName>
        <fullName evidence="3">beta-N-acetylhexosaminidase</fullName>
        <ecNumber evidence="3">3.2.1.52</ecNumber>
    </recommendedName>
    <alternativeName>
        <fullName evidence="6">Beta-N-acetylhexosaminidase</fullName>
    </alternativeName>
    <alternativeName>
        <fullName evidence="7">N-acetyl-beta-glucosaminidase</fullName>
    </alternativeName>
</protein>
<gene>
    <name evidence="10" type="ORF">PZN02_005832</name>
</gene>
<evidence type="ECO:0000313" key="10">
    <source>
        <dbReference type="EMBL" id="WEX90451.1"/>
    </source>
</evidence>
<accession>A0ABY8DHT4</accession>
<evidence type="ECO:0000259" key="8">
    <source>
        <dbReference type="Pfam" id="PF00728"/>
    </source>
</evidence>
<dbReference type="PANTHER" id="PTHR22600">
    <property type="entry name" value="BETA-HEXOSAMINIDASE"/>
    <property type="match status" value="1"/>
</dbReference>
<dbReference type="InterPro" id="IPR015882">
    <property type="entry name" value="HEX_bac_N"/>
</dbReference>
<comment type="similarity">
    <text evidence="2">Belongs to the glycosyl hydrolase 20 family.</text>
</comment>
<dbReference type="InterPro" id="IPR029018">
    <property type="entry name" value="Hex-like_dom2"/>
</dbReference>
<evidence type="ECO:0000256" key="5">
    <source>
        <dbReference type="ARBA" id="ARBA00023295"/>
    </source>
</evidence>
<proteinExistence type="inferred from homology"/>
<dbReference type="SUPFAM" id="SSF51445">
    <property type="entry name" value="(Trans)glycosidases"/>
    <property type="match status" value="1"/>
</dbReference>
<reference evidence="10 11" key="1">
    <citation type="submission" date="2023-03" db="EMBL/GenBank/DDBJ databases">
        <authorList>
            <person name="Kaur S."/>
            <person name="Espinosa-Saiz D."/>
            <person name="Velazquez E."/>
            <person name="Menendez E."/>
            <person name="diCenzo G.C."/>
        </authorList>
    </citation>
    <scope>NUCLEOTIDE SEQUENCE [LARGE SCALE GENOMIC DNA]</scope>
    <source>
        <strain evidence="10 11">LMG 24692</strain>
    </source>
</reference>
<comment type="catalytic activity">
    <reaction evidence="1">
        <text>Hydrolysis of terminal non-reducing N-acetyl-D-hexosamine residues in N-acetyl-beta-D-hexosaminides.</text>
        <dbReference type="EC" id="3.2.1.52"/>
    </reaction>
</comment>
<dbReference type="EC" id="3.2.1.52" evidence="3"/>
<evidence type="ECO:0000256" key="7">
    <source>
        <dbReference type="ARBA" id="ARBA00033000"/>
    </source>
</evidence>
<dbReference type="Proteomes" id="UP001229355">
    <property type="component" value="Chromosome 2"/>
</dbReference>
<dbReference type="CDD" id="cd06563">
    <property type="entry name" value="GH20_chitobiase-like"/>
    <property type="match status" value="1"/>
</dbReference>
<name>A0ABY8DHT4_9HYPH</name>
<evidence type="ECO:0000259" key="9">
    <source>
        <dbReference type="Pfam" id="PF02838"/>
    </source>
</evidence>
<dbReference type="PANTHER" id="PTHR22600:SF57">
    <property type="entry name" value="BETA-N-ACETYLHEXOSAMINIDASE"/>
    <property type="match status" value="1"/>
</dbReference>
<evidence type="ECO:0000256" key="1">
    <source>
        <dbReference type="ARBA" id="ARBA00001231"/>
    </source>
</evidence>
<dbReference type="InterPro" id="IPR015883">
    <property type="entry name" value="Glyco_hydro_20_cat"/>
</dbReference>
<dbReference type="InterPro" id="IPR025705">
    <property type="entry name" value="Beta_hexosaminidase_sua/sub"/>
</dbReference>